<evidence type="ECO:0008006" key="3">
    <source>
        <dbReference type="Google" id="ProtNLM"/>
    </source>
</evidence>
<dbReference type="RefSeq" id="WP_125239624.1">
    <property type="nucleotide sequence ID" value="NZ_RQYF01000054.1"/>
</dbReference>
<sequence length="319" mass="37675">MGKVEKLENFFLPKGTIGFILYKLFWGVYRLPNNLLSNRQLINKTYKKVFGHTPNLDHPSTLNEKIQWLKLNGFKSFHTICCDKYLMRNYVMEKIGPEAEDHLIPLLYETTNWRDISLDTLPNEPFVIKPTHTSGDYQIVRDKSTIDIKLLRGKCRYWLHRNFYRDSRELQYKDSPRRLIAEKLLQTADGYIPNDYKLHYFNGELQFIYCSVARETRNYRKIYSPDWKPLPFIWVPKFKLQSQSGGDDIPAPASFNLMKKYASIIAKDFDYVRVDFYDVDGKLYFGEITLFHGSGYDVFSPEEYDLIYGNKLKLTGLDK</sequence>
<dbReference type="Proteomes" id="UP000279562">
    <property type="component" value="Unassembled WGS sequence"/>
</dbReference>
<comment type="caution">
    <text evidence="1">The sequence shown here is derived from an EMBL/GenBank/DDBJ whole genome shotgun (WGS) entry which is preliminary data.</text>
</comment>
<keyword evidence="2" id="KW-1185">Reference proteome</keyword>
<dbReference type="Pfam" id="PF14305">
    <property type="entry name" value="ATPgrasp_TupA"/>
    <property type="match status" value="1"/>
</dbReference>
<accession>A0A3P2A2V9</accession>
<dbReference type="InterPro" id="IPR029465">
    <property type="entry name" value="ATPgrasp_TupA"/>
</dbReference>
<gene>
    <name evidence="1" type="ORF">EII33_10240</name>
</gene>
<dbReference type="AlphaFoldDB" id="A0A3P2A2V9"/>
<evidence type="ECO:0000313" key="2">
    <source>
        <dbReference type="Proteomes" id="UP000279562"/>
    </source>
</evidence>
<dbReference type="SUPFAM" id="SSF56059">
    <property type="entry name" value="Glutathione synthetase ATP-binding domain-like"/>
    <property type="match status" value="1"/>
</dbReference>
<organism evidence="1 2">
    <name type="scientific">Prevotella heparinolytica</name>
    <dbReference type="NCBI Taxonomy" id="28113"/>
    <lineage>
        <taxon>Bacteria</taxon>
        <taxon>Pseudomonadati</taxon>
        <taxon>Bacteroidota</taxon>
        <taxon>Bacteroidia</taxon>
        <taxon>Bacteroidales</taxon>
        <taxon>Bacteroidaceae</taxon>
        <taxon>Bacteroides</taxon>
    </lineage>
</organism>
<evidence type="ECO:0000313" key="1">
    <source>
        <dbReference type="EMBL" id="RRD89315.1"/>
    </source>
</evidence>
<reference evidence="1 2" key="1">
    <citation type="submission" date="2018-11" db="EMBL/GenBank/DDBJ databases">
        <title>Genomes From Bacteria Associated with the Canine Oral Cavity: a Test Case for Automated Genome-Based Taxonomic Assignment.</title>
        <authorList>
            <person name="Coil D.A."/>
            <person name="Jospin G."/>
            <person name="Darling A.E."/>
            <person name="Wallis C."/>
            <person name="Davis I.J."/>
            <person name="Harris S."/>
            <person name="Eisen J.A."/>
            <person name="Holcombe L.J."/>
            <person name="O'Flynn C."/>
        </authorList>
    </citation>
    <scope>NUCLEOTIDE SEQUENCE [LARGE SCALE GENOMIC DNA]</scope>
    <source>
        <strain evidence="1 2">OH1047_COT-310</strain>
    </source>
</reference>
<dbReference type="EMBL" id="RQYF01000054">
    <property type="protein sequence ID" value="RRD89315.1"/>
    <property type="molecule type" value="Genomic_DNA"/>
</dbReference>
<proteinExistence type="predicted"/>
<protein>
    <recommendedName>
        <fullName evidence="3">Glycosyl transferase</fullName>
    </recommendedName>
</protein>
<name>A0A3P2A2V9_9BACE</name>